<evidence type="ECO:0000313" key="6">
    <source>
        <dbReference type="Proteomes" id="UP000034320"/>
    </source>
</evidence>
<comment type="similarity">
    <text evidence="1">Belongs to the glycosyltransferase 2 family.</text>
</comment>
<dbReference type="EMBL" id="LCDD01000003">
    <property type="protein sequence ID" value="KKS47713.1"/>
    <property type="molecule type" value="Genomic_DNA"/>
</dbReference>
<dbReference type="GO" id="GO:0016757">
    <property type="term" value="F:glycosyltransferase activity"/>
    <property type="evidence" value="ECO:0007669"/>
    <property type="project" value="UniProtKB-KW"/>
</dbReference>
<accession>A0A0G1CDK3</accession>
<reference evidence="5 6" key="1">
    <citation type="journal article" date="2015" name="Nature">
        <title>rRNA introns, odd ribosomes, and small enigmatic genomes across a large radiation of phyla.</title>
        <authorList>
            <person name="Brown C.T."/>
            <person name="Hug L.A."/>
            <person name="Thomas B.C."/>
            <person name="Sharon I."/>
            <person name="Castelle C.J."/>
            <person name="Singh A."/>
            <person name="Wilkins M.J."/>
            <person name="Williams K.H."/>
            <person name="Banfield J.F."/>
        </authorList>
    </citation>
    <scope>NUCLEOTIDE SEQUENCE [LARGE SCALE GENOMIC DNA]</scope>
</reference>
<organism evidence="5 6">
    <name type="scientific">Candidatus Gottesmanbacteria bacterium GW2011_GWA2_42_18</name>
    <dbReference type="NCBI Taxonomy" id="1618442"/>
    <lineage>
        <taxon>Bacteria</taxon>
        <taxon>Candidatus Gottesmaniibacteriota</taxon>
    </lineage>
</organism>
<dbReference type="Proteomes" id="UP000034320">
    <property type="component" value="Unassembled WGS sequence"/>
</dbReference>
<dbReference type="AlphaFoldDB" id="A0A0G1CDK3"/>
<keyword evidence="2" id="KW-0328">Glycosyltransferase</keyword>
<sequence>MKKISCIIPFYNESYKPIHVVESVMKLKPMPQIIAVDDGSENQFTYKKLLQKFPDIIIRRISENKGKAYAVRFGSTFAKRDYVLLLDGDLIDIKVRDLTKAIRKIMKNPDIDMIILRRVADKTAAIIPWLRDDIVLSGQRILKTEDLREVFDRKIDGYKLESYINRYMMEKKKKVFWMPFSVQNIHKQHKWGYWEGMKIGIPGFIQYMFSFTMVRQILYFCKEEAV</sequence>
<gene>
    <name evidence="5" type="ORF">UV09_C0003G0058</name>
</gene>
<dbReference type="PANTHER" id="PTHR43630:SF1">
    <property type="entry name" value="POLY-BETA-1,6-N-ACETYL-D-GLUCOSAMINE SYNTHASE"/>
    <property type="match status" value="1"/>
</dbReference>
<evidence type="ECO:0000256" key="3">
    <source>
        <dbReference type="ARBA" id="ARBA00022679"/>
    </source>
</evidence>
<evidence type="ECO:0000256" key="1">
    <source>
        <dbReference type="ARBA" id="ARBA00006739"/>
    </source>
</evidence>
<keyword evidence="3 5" id="KW-0808">Transferase</keyword>
<dbReference type="InterPro" id="IPR029044">
    <property type="entry name" value="Nucleotide-diphossugar_trans"/>
</dbReference>
<dbReference type="InterPro" id="IPR001173">
    <property type="entry name" value="Glyco_trans_2-like"/>
</dbReference>
<protein>
    <submittedName>
        <fullName evidence="5">Glycosyl transferase family protein</fullName>
    </submittedName>
</protein>
<dbReference type="PANTHER" id="PTHR43630">
    <property type="entry name" value="POLY-BETA-1,6-N-ACETYL-D-GLUCOSAMINE SYNTHASE"/>
    <property type="match status" value="1"/>
</dbReference>
<dbReference type="Gene3D" id="3.90.550.10">
    <property type="entry name" value="Spore Coat Polysaccharide Biosynthesis Protein SpsA, Chain A"/>
    <property type="match status" value="1"/>
</dbReference>
<proteinExistence type="inferred from homology"/>
<name>A0A0G1CDK3_9BACT</name>
<dbReference type="SUPFAM" id="SSF53448">
    <property type="entry name" value="Nucleotide-diphospho-sugar transferases"/>
    <property type="match status" value="1"/>
</dbReference>
<evidence type="ECO:0000313" key="5">
    <source>
        <dbReference type="EMBL" id="KKS47713.1"/>
    </source>
</evidence>
<dbReference type="Pfam" id="PF00535">
    <property type="entry name" value="Glycos_transf_2"/>
    <property type="match status" value="1"/>
</dbReference>
<feature type="domain" description="Glycosyltransferase 2-like" evidence="4">
    <location>
        <begin position="5"/>
        <end position="120"/>
    </location>
</feature>
<evidence type="ECO:0000259" key="4">
    <source>
        <dbReference type="Pfam" id="PF00535"/>
    </source>
</evidence>
<comment type="caution">
    <text evidence="5">The sequence shown here is derived from an EMBL/GenBank/DDBJ whole genome shotgun (WGS) entry which is preliminary data.</text>
</comment>
<evidence type="ECO:0000256" key="2">
    <source>
        <dbReference type="ARBA" id="ARBA00022676"/>
    </source>
</evidence>